<evidence type="ECO:0000313" key="4">
    <source>
        <dbReference type="Proteomes" id="UP000824031"/>
    </source>
</evidence>
<evidence type="ECO:0000256" key="1">
    <source>
        <dbReference type="SAM" id="MobiDB-lite"/>
    </source>
</evidence>
<reference evidence="3" key="1">
    <citation type="journal article" date="2021" name="PeerJ">
        <title>Extensive microbial diversity within the chicken gut microbiome revealed by metagenomics and culture.</title>
        <authorList>
            <person name="Gilroy R."/>
            <person name="Ravi A."/>
            <person name="Getino M."/>
            <person name="Pursley I."/>
            <person name="Horton D.L."/>
            <person name="Alikhan N.F."/>
            <person name="Baker D."/>
            <person name="Gharbi K."/>
            <person name="Hall N."/>
            <person name="Watson M."/>
            <person name="Adriaenssens E.M."/>
            <person name="Foster-Nyarko E."/>
            <person name="Jarju S."/>
            <person name="Secka A."/>
            <person name="Antonio M."/>
            <person name="Oren A."/>
            <person name="Chaudhuri R.R."/>
            <person name="La Ragione R."/>
            <person name="Hildebrand F."/>
            <person name="Pallen M.J."/>
        </authorList>
    </citation>
    <scope>NUCLEOTIDE SEQUENCE</scope>
    <source>
        <strain evidence="3">3436</strain>
    </source>
</reference>
<reference evidence="3" key="2">
    <citation type="submission" date="2021-04" db="EMBL/GenBank/DDBJ databases">
        <authorList>
            <person name="Gilroy R."/>
        </authorList>
    </citation>
    <scope>NUCLEOTIDE SEQUENCE</scope>
    <source>
        <strain evidence="3">3436</strain>
    </source>
</reference>
<accession>A0A9D2F405</accession>
<dbReference type="EMBL" id="DXBO01000114">
    <property type="protein sequence ID" value="HIZ48551.1"/>
    <property type="molecule type" value="Genomic_DNA"/>
</dbReference>
<keyword evidence="2" id="KW-0732">Signal</keyword>
<feature type="region of interest" description="Disordered" evidence="1">
    <location>
        <begin position="36"/>
        <end position="60"/>
    </location>
</feature>
<feature type="signal peptide" evidence="2">
    <location>
        <begin position="1"/>
        <end position="19"/>
    </location>
</feature>
<organism evidence="3 4">
    <name type="scientific">Candidatus Gemmiger excrementavium</name>
    <dbReference type="NCBI Taxonomy" id="2838608"/>
    <lineage>
        <taxon>Bacteria</taxon>
        <taxon>Bacillati</taxon>
        <taxon>Bacillota</taxon>
        <taxon>Clostridia</taxon>
        <taxon>Eubacteriales</taxon>
        <taxon>Gemmiger</taxon>
    </lineage>
</organism>
<feature type="compositionally biased region" description="Low complexity" evidence="1">
    <location>
        <begin position="36"/>
        <end position="50"/>
    </location>
</feature>
<feature type="chain" id="PRO_5039346179" description="Lipoprotein" evidence="2">
    <location>
        <begin position="20"/>
        <end position="172"/>
    </location>
</feature>
<comment type="caution">
    <text evidence="3">The sequence shown here is derived from an EMBL/GenBank/DDBJ whole genome shotgun (WGS) entry which is preliminary data.</text>
</comment>
<protein>
    <recommendedName>
        <fullName evidence="5">Lipoprotein</fullName>
    </recommendedName>
</protein>
<dbReference type="Proteomes" id="UP000824031">
    <property type="component" value="Unassembled WGS sequence"/>
</dbReference>
<name>A0A9D2F405_9FIRM</name>
<gene>
    <name evidence="3" type="ORF">H9810_07540</name>
</gene>
<dbReference type="PROSITE" id="PS51257">
    <property type="entry name" value="PROKAR_LIPOPROTEIN"/>
    <property type="match status" value="1"/>
</dbReference>
<proteinExistence type="predicted"/>
<evidence type="ECO:0000313" key="3">
    <source>
        <dbReference type="EMBL" id="HIZ48551.1"/>
    </source>
</evidence>
<evidence type="ECO:0000256" key="2">
    <source>
        <dbReference type="SAM" id="SignalP"/>
    </source>
</evidence>
<dbReference type="AlphaFoldDB" id="A0A9D2F405"/>
<sequence length="172" mass="17819">MRRLTAGLAALALALTACAPPASGSAAPASAAAPAATPVPTAMPKATATPEPAPTPAPDGVDVDLTTLSATMVFAEVASMIRTPEHYLGKTIRMRGPLMVYEANPALEIDWFYTVVVQDATACCQQGMEFVWEDGTLPEAGTMVQVTGSYEAYDCGGMIGYHIVAQTVEVLG</sequence>
<evidence type="ECO:0008006" key="5">
    <source>
        <dbReference type="Google" id="ProtNLM"/>
    </source>
</evidence>